<accession>A0ABV0R2D7</accession>
<evidence type="ECO:0000313" key="3">
    <source>
        <dbReference type="Proteomes" id="UP001434883"/>
    </source>
</evidence>
<organism evidence="2 3">
    <name type="scientific">Xenoophorus captivus</name>
    <dbReference type="NCBI Taxonomy" id="1517983"/>
    <lineage>
        <taxon>Eukaryota</taxon>
        <taxon>Metazoa</taxon>
        <taxon>Chordata</taxon>
        <taxon>Craniata</taxon>
        <taxon>Vertebrata</taxon>
        <taxon>Euteleostomi</taxon>
        <taxon>Actinopterygii</taxon>
        <taxon>Neopterygii</taxon>
        <taxon>Teleostei</taxon>
        <taxon>Neoteleostei</taxon>
        <taxon>Acanthomorphata</taxon>
        <taxon>Ovalentaria</taxon>
        <taxon>Atherinomorphae</taxon>
        <taxon>Cyprinodontiformes</taxon>
        <taxon>Goodeidae</taxon>
        <taxon>Xenoophorus</taxon>
    </lineage>
</organism>
<reference evidence="2 3" key="1">
    <citation type="submission" date="2021-06" db="EMBL/GenBank/DDBJ databases">
        <authorList>
            <person name="Palmer J.M."/>
        </authorList>
    </citation>
    <scope>NUCLEOTIDE SEQUENCE [LARGE SCALE GENOMIC DNA]</scope>
    <source>
        <strain evidence="2 3">XC_2019</strain>
        <tissue evidence="2">Muscle</tissue>
    </source>
</reference>
<protein>
    <submittedName>
        <fullName evidence="2">Uncharacterized protein</fullName>
    </submittedName>
</protein>
<comment type="caution">
    <text evidence="2">The sequence shown here is derived from an EMBL/GenBank/DDBJ whole genome shotgun (WGS) entry which is preliminary data.</text>
</comment>
<evidence type="ECO:0000313" key="2">
    <source>
        <dbReference type="EMBL" id="MEQ2201927.1"/>
    </source>
</evidence>
<sequence>MFCGSPTPLISFCSVLIFLKVNSVCNHIVFRENKISNSYIEKNNESASDKMNLDQKILNLKIGINGSHWVLNGGAITTFALQQGGPGFECWLGVFLHGVCIFSLCMHGFSLSTPASFHSTKPFLLG</sequence>
<feature type="signal peptide" evidence="1">
    <location>
        <begin position="1"/>
        <end position="23"/>
    </location>
</feature>
<proteinExistence type="predicted"/>
<dbReference type="EMBL" id="JAHRIN010029692">
    <property type="protein sequence ID" value="MEQ2201927.1"/>
    <property type="molecule type" value="Genomic_DNA"/>
</dbReference>
<gene>
    <name evidence="2" type="ORF">XENOCAPTIV_020722</name>
</gene>
<keyword evidence="3" id="KW-1185">Reference proteome</keyword>
<name>A0ABV0R2D7_9TELE</name>
<keyword evidence="1" id="KW-0732">Signal</keyword>
<dbReference type="Proteomes" id="UP001434883">
    <property type="component" value="Unassembled WGS sequence"/>
</dbReference>
<evidence type="ECO:0000256" key="1">
    <source>
        <dbReference type="SAM" id="SignalP"/>
    </source>
</evidence>
<feature type="chain" id="PRO_5046121018" evidence="1">
    <location>
        <begin position="24"/>
        <end position="126"/>
    </location>
</feature>